<organism evidence="2 3">
    <name type="scientific">Roseomonas indoligenes</name>
    <dbReference type="NCBI Taxonomy" id="2820811"/>
    <lineage>
        <taxon>Bacteria</taxon>
        <taxon>Pseudomonadati</taxon>
        <taxon>Pseudomonadota</taxon>
        <taxon>Alphaproteobacteria</taxon>
        <taxon>Acetobacterales</taxon>
        <taxon>Roseomonadaceae</taxon>
        <taxon>Roseomonas</taxon>
    </lineage>
</organism>
<evidence type="ECO:0000256" key="1">
    <source>
        <dbReference type="SAM" id="Phobius"/>
    </source>
</evidence>
<comment type="caution">
    <text evidence="2">The sequence shown here is derived from an EMBL/GenBank/DDBJ whole genome shotgun (WGS) entry which is preliminary data.</text>
</comment>
<keyword evidence="3" id="KW-1185">Reference proteome</keyword>
<reference evidence="2" key="1">
    <citation type="submission" date="2021-03" db="EMBL/GenBank/DDBJ databases">
        <authorList>
            <person name="So Y."/>
        </authorList>
    </citation>
    <scope>NUCLEOTIDE SEQUENCE</scope>
    <source>
        <strain evidence="2">SG15</strain>
    </source>
</reference>
<dbReference type="RefSeq" id="WP_209371174.1">
    <property type="nucleotide sequence ID" value="NZ_JAGIZA010000002.1"/>
</dbReference>
<keyword evidence="1" id="KW-0472">Membrane</keyword>
<dbReference type="Proteomes" id="UP000677537">
    <property type="component" value="Unassembled WGS sequence"/>
</dbReference>
<keyword evidence="1" id="KW-1133">Transmembrane helix</keyword>
<evidence type="ECO:0000313" key="2">
    <source>
        <dbReference type="EMBL" id="MBP0492066.1"/>
    </source>
</evidence>
<dbReference type="EMBL" id="JAGIZA010000002">
    <property type="protein sequence ID" value="MBP0492066.1"/>
    <property type="molecule type" value="Genomic_DNA"/>
</dbReference>
<evidence type="ECO:0000313" key="3">
    <source>
        <dbReference type="Proteomes" id="UP000677537"/>
    </source>
</evidence>
<proteinExistence type="predicted"/>
<name>A0A940MU83_9PROT</name>
<dbReference type="AlphaFoldDB" id="A0A940MU83"/>
<keyword evidence="1" id="KW-0812">Transmembrane</keyword>
<feature type="transmembrane region" description="Helical" evidence="1">
    <location>
        <begin position="48"/>
        <end position="66"/>
    </location>
</feature>
<protein>
    <submittedName>
        <fullName evidence="2">Uncharacterized protein</fullName>
    </submittedName>
</protein>
<gene>
    <name evidence="2" type="ORF">J5Y10_04665</name>
</gene>
<sequence>MTGWRDSVVVGAGMVSWFGYSLLLGGLPVIVANMAPPSPLFGDEPMRAAFRILIGMAVSSAGVVLLD</sequence>
<accession>A0A940MU83</accession>
<feature type="transmembrane region" description="Helical" evidence="1">
    <location>
        <begin position="17"/>
        <end position="36"/>
    </location>
</feature>